<dbReference type="InterPro" id="IPR000182">
    <property type="entry name" value="GNAT_dom"/>
</dbReference>
<name>A0ABV2JJ77_9STRE</name>
<dbReference type="RefSeq" id="WP_354279444.1">
    <property type="nucleotide sequence ID" value="NZ_JBEPMK010000001.1"/>
</dbReference>
<evidence type="ECO:0000313" key="3">
    <source>
        <dbReference type="Proteomes" id="UP001549055"/>
    </source>
</evidence>
<dbReference type="Pfam" id="PF00583">
    <property type="entry name" value="Acetyltransf_1"/>
    <property type="match status" value="1"/>
</dbReference>
<organism evidence="2 3">
    <name type="scientific">Streptococcus gallinaceus</name>
    <dbReference type="NCBI Taxonomy" id="165758"/>
    <lineage>
        <taxon>Bacteria</taxon>
        <taxon>Bacillati</taxon>
        <taxon>Bacillota</taxon>
        <taxon>Bacilli</taxon>
        <taxon>Lactobacillales</taxon>
        <taxon>Streptococcaceae</taxon>
        <taxon>Streptococcus</taxon>
    </lineage>
</organism>
<gene>
    <name evidence="2" type="ORF">ABID27_000047</name>
</gene>
<dbReference type="SUPFAM" id="SSF55729">
    <property type="entry name" value="Acyl-CoA N-acyltransferases (Nat)"/>
    <property type="match status" value="1"/>
</dbReference>
<accession>A0ABV2JJ77</accession>
<reference evidence="2 3" key="1">
    <citation type="submission" date="2024-06" db="EMBL/GenBank/DDBJ databases">
        <title>Genomic Encyclopedia of Type Strains, Phase IV (KMG-IV): sequencing the most valuable type-strain genomes for metagenomic binning, comparative biology and taxonomic classification.</title>
        <authorList>
            <person name="Goeker M."/>
        </authorList>
    </citation>
    <scope>NUCLEOTIDE SEQUENCE [LARGE SCALE GENOMIC DNA]</scope>
    <source>
        <strain evidence="2 3">DSM 15349</strain>
    </source>
</reference>
<dbReference type="InterPro" id="IPR016181">
    <property type="entry name" value="Acyl_CoA_acyltransferase"/>
</dbReference>
<sequence length="93" mass="10845">MDQVVGFLLLWMHLEEQKWLIWRLMIDQKHQNNGYGKEVLRQVIKMAQKDASCHRLVADYVIGNHRMRGMLESLGFSSKGPSGNEVVMELFVK</sequence>
<dbReference type="Gene3D" id="3.40.630.30">
    <property type="match status" value="1"/>
</dbReference>
<keyword evidence="3" id="KW-1185">Reference proteome</keyword>
<dbReference type="CDD" id="cd04301">
    <property type="entry name" value="NAT_SF"/>
    <property type="match status" value="1"/>
</dbReference>
<dbReference type="EMBL" id="JBEPMK010000001">
    <property type="protein sequence ID" value="MET3643430.1"/>
    <property type="molecule type" value="Genomic_DNA"/>
</dbReference>
<dbReference type="PROSITE" id="PS51186">
    <property type="entry name" value="GNAT"/>
    <property type="match status" value="1"/>
</dbReference>
<feature type="domain" description="N-acetyltransferase" evidence="1">
    <location>
        <begin position="1"/>
        <end position="93"/>
    </location>
</feature>
<comment type="caution">
    <text evidence="2">The sequence shown here is derived from an EMBL/GenBank/DDBJ whole genome shotgun (WGS) entry which is preliminary data.</text>
</comment>
<protein>
    <submittedName>
        <fullName evidence="2">RimJ/RimL family protein N-acetyltransferase</fullName>
    </submittedName>
</protein>
<evidence type="ECO:0000259" key="1">
    <source>
        <dbReference type="PROSITE" id="PS51186"/>
    </source>
</evidence>
<proteinExistence type="predicted"/>
<dbReference type="Proteomes" id="UP001549055">
    <property type="component" value="Unassembled WGS sequence"/>
</dbReference>
<evidence type="ECO:0000313" key="2">
    <source>
        <dbReference type="EMBL" id="MET3643430.1"/>
    </source>
</evidence>